<dbReference type="GO" id="GO:0008483">
    <property type="term" value="F:transaminase activity"/>
    <property type="evidence" value="ECO:0007669"/>
    <property type="project" value="UniProtKB-KW"/>
</dbReference>
<reference evidence="2" key="1">
    <citation type="journal article" date="2022" name="Int. J. Mol. Sci.">
        <title>Draft Genome of Tanacetum Coccineum: Genomic Comparison of Closely Related Tanacetum-Family Plants.</title>
        <authorList>
            <person name="Yamashiro T."/>
            <person name="Shiraishi A."/>
            <person name="Nakayama K."/>
            <person name="Satake H."/>
        </authorList>
    </citation>
    <scope>NUCLEOTIDE SEQUENCE</scope>
</reference>
<gene>
    <name evidence="2" type="ORF">Tco_0938409</name>
</gene>
<accession>A0ABQ5DP27</accession>
<dbReference type="InterPro" id="IPR015424">
    <property type="entry name" value="PyrdxlP-dep_Trfase"/>
</dbReference>
<dbReference type="PANTHER" id="PTHR45688:SF13">
    <property type="entry name" value="ALANINE--GLYOXYLATE AMINOTRANSFERASE 2-LIKE"/>
    <property type="match status" value="1"/>
</dbReference>
<dbReference type="EMBL" id="BQNB010015311">
    <property type="protein sequence ID" value="GJT38544.1"/>
    <property type="molecule type" value="Genomic_DNA"/>
</dbReference>
<sequence length="355" mass="39351">MQQLVTDITSILSLKDFIERCLSFYRNKYCVSGVDRPESINNVSLGGESSGPKDNNLYSQLWTLSPRRALASKMPGDLKVLSFTNSGTKANELAMMIARLYTQCQDIISLRNAYHRNAARTMGATAMFNWKFNVVQKKEGAACPGKWSMLCTERMHRDIRTVLTEDVILKSTKQRKHMLIMGVILAGKVAGEAGGEVGLAGNGGVSGEEGVHVAVICGLARCNKNHIDKAWEAVKRRNGCQEMLHSRNTVIAFELIGLCWSSILCPGVPVSGRTTKMFLSFYTIGLVNREDVLGVIVRLLEECERDIDNYRINNRAPLEHEVGQSDMYWNTAFGDWYKVADAVIKGQGNLGCCKA</sequence>
<dbReference type="InterPro" id="IPR015421">
    <property type="entry name" value="PyrdxlP-dep_Trfase_major"/>
</dbReference>
<keyword evidence="2" id="KW-0808">Transferase</keyword>
<comment type="similarity">
    <text evidence="1">Belongs to the class-III pyridoxal-phosphate-dependent aminotransferase family.</text>
</comment>
<evidence type="ECO:0000313" key="2">
    <source>
        <dbReference type="EMBL" id="GJT38544.1"/>
    </source>
</evidence>
<dbReference type="Gene3D" id="3.40.640.10">
    <property type="entry name" value="Type I PLP-dependent aspartate aminotransferase-like (Major domain)"/>
    <property type="match status" value="1"/>
</dbReference>
<protein>
    <submittedName>
        <fullName evidence="2">Alanine--glyoxylate aminotransferase 2 homolog 3, mitochondrial</fullName>
    </submittedName>
</protein>
<dbReference type="PANTHER" id="PTHR45688">
    <property type="match status" value="1"/>
</dbReference>
<comment type="caution">
    <text evidence="2">The sequence shown here is derived from an EMBL/GenBank/DDBJ whole genome shotgun (WGS) entry which is preliminary data.</text>
</comment>
<keyword evidence="3" id="KW-1185">Reference proteome</keyword>
<reference evidence="2" key="2">
    <citation type="submission" date="2022-01" db="EMBL/GenBank/DDBJ databases">
        <authorList>
            <person name="Yamashiro T."/>
            <person name="Shiraishi A."/>
            <person name="Satake H."/>
            <person name="Nakayama K."/>
        </authorList>
    </citation>
    <scope>NUCLEOTIDE SEQUENCE</scope>
</reference>
<dbReference type="SUPFAM" id="SSF53383">
    <property type="entry name" value="PLP-dependent transferases"/>
    <property type="match status" value="1"/>
</dbReference>
<evidence type="ECO:0000313" key="3">
    <source>
        <dbReference type="Proteomes" id="UP001151760"/>
    </source>
</evidence>
<proteinExistence type="inferred from homology"/>
<organism evidence="2 3">
    <name type="scientific">Tanacetum coccineum</name>
    <dbReference type="NCBI Taxonomy" id="301880"/>
    <lineage>
        <taxon>Eukaryota</taxon>
        <taxon>Viridiplantae</taxon>
        <taxon>Streptophyta</taxon>
        <taxon>Embryophyta</taxon>
        <taxon>Tracheophyta</taxon>
        <taxon>Spermatophyta</taxon>
        <taxon>Magnoliopsida</taxon>
        <taxon>eudicotyledons</taxon>
        <taxon>Gunneridae</taxon>
        <taxon>Pentapetalae</taxon>
        <taxon>asterids</taxon>
        <taxon>campanulids</taxon>
        <taxon>Asterales</taxon>
        <taxon>Asteraceae</taxon>
        <taxon>Asteroideae</taxon>
        <taxon>Anthemideae</taxon>
        <taxon>Anthemidinae</taxon>
        <taxon>Tanacetum</taxon>
    </lineage>
</organism>
<dbReference type="Proteomes" id="UP001151760">
    <property type="component" value="Unassembled WGS sequence"/>
</dbReference>
<evidence type="ECO:0000256" key="1">
    <source>
        <dbReference type="ARBA" id="ARBA00008954"/>
    </source>
</evidence>
<name>A0ABQ5DP27_9ASTR</name>
<keyword evidence="2" id="KW-0032">Aminotransferase</keyword>